<name>A0A1G6UHV3_9BURK</name>
<sequence>MSCVLCPDEPWVSSRILYAERTKIVTARRMETDGRYDDLYEAAIDALDRLLDQTMKEIDNDEWKRGVQHVQAQLLAAMLGDCHRCDFFRGVYRGLVEAGLIVVDQ</sequence>
<evidence type="ECO:0000313" key="1">
    <source>
        <dbReference type="EMBL" id="SDD40942.1"/>
    </source>
</evidence>
<dbReference type="STRING" id="416944.SAMN05421548_11916"/>
<evidence type="ECO:0000313" key="2">
    <source>
        <dbReference type="Proteomes" id="UP000198908"/>
    </source>
</evidence>
<dbReference type="Proteomes" id="UP000198908">
    <property type="component" value="Unassembled WGS sequence"/>
</dbReference>
<reference evidence="2" key="1">
    <citation type="submission" date="2016-09" db="EMBL/GenBank/DDBJ databases">
        <authorList>
            <person name="Varghese N."/>
            <person name="Submissions S."/>
        </authorList>
    </citation>
    <scope>NUCLEOTIDE SEQUENCE [LARGE SCALE GENOMIC DNA]</scope>
    <source>
        <strain evidence="2">TNe-862</strain>
    </source>
</reference>
<proteinExistence type="predicted"/>
<protein>
    <submittedName>
        <fullName evidence="1">Uncharacterized protein</fullName>
    </submittedName>
</protein>
<accession>A0A1G6UHV3</accession>
<organism evidence="1 2">
    <name type="scientific">Paraburkholderia lycopersici</name>
    <dbReference type="NCBI Taxonomy" id="416944"/>
    <lineage>
        <taxon>Bacteria</taxon>
        <taxon>Pseudomonadati</taxon>
        <taxon>Pseudomonadota</taxon>
        <taxon>Betaproteobacteria</taxon>
        <taxon>Burkholderiales</taxon>
        <taxon>Burkholderiaceae</taxon>
        <taxon>Paraburkholderia</taxon>
    </lineage>
</organism>
<dbReference type="AlphaFoldDB" id="A0A1G6UHV3"/>
<gene>
    <name evidence="1" type="ORF">SAMN05421548_11916</name>
</gene>
<keyword evidence="2" id="KW-1185">Reference proteome</keyword>
<dbReference type="EMBL" id="FMYQ01000019">
    <property type="protein sequence ID" value="SDD40942.1"/>
    <property type="molecule type" value="Genomic_DNA"/>
</dbReference>